<reference evidence="8" key="1">
    <citation type="journal article" date="2019" name="PLoS Negl. Trop. Dis.">
        <title>Revisiting the worldwide diversity of Leptospira species in the environment.</title>
        <authorList>
            <person name="Vincent A.T."/>
            <person name="Schiettekatte O."/>
            <person name="Bourhy P."/>
            <person name="Veyrier F.J."/>
            <person name="Picardeau M."/>
        </authorList>
    </citation>
    <scope>NUCLEOTIDE SEQUENCE [LARGE SCALE GENOMIC DNA]</scope>
    <source>
        <strain evidence="8">201400974</strain>
    </source>
</reference>
<comment type="subcellular location">
    <subcellularLocation>
        <location evidence="1">Cytoplasm</location>
    </subcellularLocation>
</comment>
<name>A0A4R9LQI1_9LEPT</name>
<protein>
    <recommendedName>
        <fullName evidence="6">PhoH-like protein</fullName>
    </recommendedName>
</protein>
<dbReference type="FunFam" id="3.40.50.300:FF:000013">
    <property type="entry name" value="PhoH family ATPase"/>
    <property type="match status" value="1"/>
</dbReference>
<comment type="caution">
    <text evidence="8">The sequence shown here is derived from an EMBL/GenBank/DDBJ whole genome shotgun (WGS) entry which is preliminary data.</text>
</comment>
<comment type="similarity">
    <text evidence="2">Belongs to the PhoH family.</text>
</comment>
<dbReference type="InterPro" id="IPR003714">
    <property type="entry name" value="PhoH"/>
</dbReference>
<sequence>MDTSFTFGEESLYQVICGIGDSQLPLWESRLKVKLIPRGKSLIIQGESDFVQLAVETFQRVEENFKKRPDKNDFSLFDIDYLMGQAKDANKGWPTPGSPEFVKNESDGDWTPKDKVLVTFKGKPIFPRTKNQESFVESLKKNYITIAMGPAGTGKTFLSIATACRMMQSGEVDRLVLTRPAVEAGENLGFLPGDLTQKINPYLRPIYDALHECIGFEKTTEYIQVNKIEIAPIAFMRGRTLSNSFIILDEAQNCTLPQLKMFLTRFGKNSKMAISGDATQIDLAHGRSGLEKTVYTLRGLNGVEAITFGREDITRHHIVEAIVRRFEENEGLFTKRS</sequence>
<dbReference type="PANTHER" id="PTHR30473">
    <property type="entry name" value="PROTEIN PHOH"/>
    <property type="match status" value="1"/>
</dbReference>
<dbReference type="OrthoDB" id="9773137at2"/>
<keyword evidence="4" id="KW-0547">Nucleotide-binding</keyword>
<feature type="domain" description="PhoH-like protein" evidence="7">
    <location>
        <begin position="125"/>
        <end position="326"/>
    </location>
</feature>
<dbReference type="PANTHER" id="PTHR30473:SF1">
    <property type="entry name" value="PHOH-LIKE PROTEIN"/>
    <property type="match status" value="1"/>
</dbReference>
<dbReference type="RefSeq" id="WP_135764391.1">
    <property type="nucleotide sequence ID" value="NZ_RQHV01000049.1"/>
</dbReference>
<proteinExistence type="inferred from homology"/>
<evidence type="ECO:0000256" key="2">
    <source>
        <dbReference type="ARBA" id="ARBA00010393"/>
    </source>
</evidence>
<dbReference type="GO" id="GO:0005524">
    <property type="term" value="F:ATP binding"/>
    <property type="evidence" value="ECO:0007669"/>
    <property type="project" value="UniProtKB-KW"/>
</dbReference>
<dbReference type="GO" id="GO:0005829">
    <property type="term" value="C:cytosol"/>
    <property type="evidence" value="ECO:0007669"/>
    <property type="project" value="TreeGrafter"/>
</dbReference>
<evidence type="ECO:0000256" key="6">
    <source>
        <dbReference type="ARBA" id="ARBA00039970"/>
    </source>
</evidence>
<keyword evidence="3" id="KW-0963">Cytoplasm</keyword>
<dbReference type="SUPFAM" id="SSF52540">
    <property type="entry name" value="P-loop containing nucleoside triphosphate hydrolases"/>
    <property type="match status" value="1"/>
</dbReference>
<dbReference type="EMBL" id="RQHV01000049">
    <property type="protein sequence ID" value="TGN10012.1"/>
    <property type="molecule type" value="Genomic_DNA"/>
</dbReference>
<evidence type="ECO:0000313" key="8">
    <source>
        <dbReference type="EMBL" id="TGN10012.1"/>
    </source>
</evidence>
<dbReference type="Gene3D" id="3.40.50.300">
    <property type="entry name" value="P-loop containing nucleotide triphosphate hydrolases"/>
    <property type="match status" value="1"/>
</dbReference>
<evidence type="ECO:0000259" key="7">
    <source>
        <dbReference type="Pfam" id="PF02562"/>
    </source>
</evidence>
<evidence type="ECO:0000256" key="5">
    <source>
        <dbReference type="ARBA" id="ARBA00022840"/>
    </source>
</evidence>
<gene>
    <name evidence="8" type="ORF">EHS11_10630</name>
</gene>
<evidence type="ECO:0000256" key="3">
    <source>
        <dbReference type="ARBA" id="ARBA00022490"/>
    </source>
</evidence>
<dbReference type="InterPro" id="IPR051451">
    <property type="entry name" value="PhoH2-like"/>
</dbReference>
<evidence type="ECO:0000313" key="9">
    <source>
        <dbReference type="Proteomes" id="UP000298264"/>
    </source>
</evidence>
<keyword evidence="9" id="KW-1185">Reference proteome</keyword>
<keyword evidence="5" id="KW-0067">ATP-binding</keyword>
<evidence type="ECO:0000256" key="4">
    <source>
        <dbReference type="ARBA" id="ARBA00022741"/>
    </source>
</evidence>
<dbReference type="AlphaFoldDB" id="A0A4R9LQI1"/>
<evidence type="ECO:0000256" key="1">
    <source>
        <dbReference type="ARBA" id="ARBA00004496"/>
    </source>
</evidence>
<dbReference type="Pfam" id="PF02562">
    <property type="entry name" value="PhoH"/>
    <property type="match status" value="1"/>
</dbReference>
<dbReference type="Proteomes" id="UP000298264">
    <property type="component" value="Unassembled WGS sequence"/>
</dbReference>
<organism evidence="8 9">
    <name type="scientific">Leptospira ilyithenensis</name>
    <dbReference type="NCBI Taxonomy" id="2484901"/>
    <lineage>
        <taxon>Bacteria</taxon>
        <taxon>Pseudomonadati</taxon>
        <taxon>Spirochaetota</taxon>
        <taxon>Spirochaetia</taxon>
        <taxon>Leptospirales</taxon>
        <taxon>Leptospiraceae</taxon>
        <taxon>Leptospira</taxon>
    </lineage>
</organism>
<dbReference type="InterPro" id="IPR027417">
    <property type="entry name" value="P-loop_NTPase"/>
</dbReference>
<accession>A0A4R9LQI1</accession>